<feature type="compositionally biased region" description="Basic and acidic residues" evidence="1">
    <location>
        <begin position="17"/>
        <end position="35"/>
    </location>
</feature>
<dbReference type="PANTHER" id="PTHR44167:SF24">
    <property type="entry name" value="SERINE_THREONINE-PROTEIN KINASE CHK2"/>
    <property type="match status" value="1"/>
</dbReference>
<dbReference type="CDD" id="cd00180">
    <property type="entry name" value="PKc"/>
    <property type="match status" value="1"/>
</dbReference>
<dbReference type="PROSITE" id="PS50106">
    <property type="entry name" value="PDZ"/>
    <property type="match status" value="1"/>
</dbReference>
<dbReference type="Gene3D" id="3.30.200.20">
    <property type="entry name" value="Phosphorylase Kinase, domain 1"/>
    <property type="match status" value="1"/>
</dbReference>
<organism evidence="4 5">
    <name type="scientific">Prorocentrum cordatum</name>
    <dbReference type="NCBI Taxonomy" id="2364126"/>
    <lineage>
        <taxon>Eukaryota</taxon>
        <taxon>Sar</taxon>
        <taxon>Alveolata</taxon>
        <taxon>Dinophyceae</taxon>
        <taxon>Prorocentrales</taxon>
        <taxon>Prorocentraceae</taxon>
        <taxon>Prorocentrum</taxon>
    </lineage>
</organism>
<dbReference type="Gene3D" id="1.10.510.10">
    <property type="entry name" value="Transferase(Phosphotransferase) domain 1"/>
    <property type="match status" value="1"/>
</dbReference>
<dbReference type="SUPFAM" id="SSF56112">
    <property type="entry name" value="Protein kinase-like (PK-like)"/>
    <property type="match status" value="1"/>
</dbReference>
<keyword evidence="5" id="KW-1185">Reference proteome</keyword>
<proteinExistence type="predicted"/>
<dbReference type="Gene3D" id="2.30.42.10">
    <property type="match status" value="1"/>
</dbReference>
<gene>
    <name evidence="4" type="ORF">PCOR1329_LOCUS57186</name>
</gene>
<dbReference type="EMBL" id="CAUYUJ010017059">
    <property type="protein sequence ID" value="CAK0871322.1"/>
    <property type="molecule type" value="Genomic_DNA"/>
</dbReference>
<evidence type="ECO:0000259" key="3">
    <source>
        <dbReference type="PROSITE" id="PS50106"/>
    </source>
</evidence>
<comment type="caution">
    <text evidence="4">The sequence shown here is derived from an EMBL/GenBank/DDBJ whole genome shotgun (WGS) entry which is preliminary data.</text>
</comment>
<dbReference type="CDD" id="cd00136">
    <property type="entry name" value="PDZ_canonical"/>
    <property type="match status" value="1"/>
</dbReference>
<name>A0ABN9VES8_9DINO</name>
<dbReference type="InterPro" id="IPR001478">
    <property type="entry name" value="PDZ"/>
</dbReference>
<feature type="region of interest" description="Disordered" evidence="1">
    <location>
        <begin position="1"/>
        <end position="81"/>
    </location>
</feature>
<feature type="compositionally biased region" description="Low complexity" evidence="1">
    <location>
        <begin position="39"/>
        <end position="48"/>
    </location>
</feature>
<protein>
    <recommendedName>
        <fullName evidence="6">Non-specific serine/threonine protein kinase</fullName>
    </recommendedName>
</protein>
<dbReference type="InterPro" id="IPR036034">
    <property type="entry name" value="PDZ_sf"/>
</dbReference>
<sequence length="684" mass="74676">MAAAAQLQEGQADEDDGVYRKETIEMNWRPGDDRRGHSRSPGRSPSPGRRGGLRPGTALPRRASRPADSGIPFGRHSNSPEVNYELMSDAARPFRVRSPSRRDQERVAEALKDLLAHKDRLGQSVVDAFQDALRGTIVDACNREVRSDQVLGIAPVLAERLGLPEWVFDGLEGVVQNFDFDGNGMTDELEAKRMFEVWLTQKMIELGGRVEDPPEKTPQEAGYYFEKEIGRGAHGIMYLCEKGDDKYCVKQVSKVNLTANKIEEVLNEFGTMFRMNSPFIARTFEVFQDGQAFYVVNELYSGGDFTKLGKNAHDEGQTMSESWWRNIFKQCLLGLQYLHEKGVLHCDIKEPNIMVASSDSYARPRPVFIDFGLCLRLSNNRGAGGTPGYMPPETYEEEQWYPRGDVFSLGIVFFQLMTGQVPSKDGRRPGVLYGNGNPRGAAIRGSLPWERFPDMLLLKDLVSWMTQRIRIQRPRTFQAVSHPWFGSSGDAPLPAEALRGLVSTETALETGAELAVKDFVRSPRRQGPRPPSYSLADVHSPRGRGACGAAPDGLFGASSAAVGSPRLGWAASPPPAAQGLLAGGAPQPGAGAGLAGPPEVHVRLTRVAAARLGITVDEDQPNGSLILSRVEPGGLLAQWNLSSPASALQPGDRIVAVNNVRGDVGAMCGQLADSLVVDLVCRTR</sequence>
<dbReference type="SMART" id="SM00220">
    <property type="entry name" value="S_TKc"/>
    <property type="match status" value="1"/>
</dbReference>
<feature type="domain" description="PDZ" evidence="3">
    <location>
        <begin position="601"/>
        <end position="662"/>
    </location>
</feature>
<evidence type="ECO:0008006" key="6">
    <source>
        <dbReference type="Google" id="ProtNLM"/>
    </source>
</evidence>
<dbReference type="InterPro" id="IPR008271">
    <property type="entry name" value="Ser/Thr_kinase_AS"/>
</dbReference>
<feature type="region of interest" description="Disordered" evidence="1">
    <location>
        <begin position="519"/>
        <end position="541"/>
    </location>
</feature>
<evidence type="ECO:0000259" key="2">
    <source>
        <dbReference type="PROSITE" id="PS50011"/>
    </source>
</evidence>
<reference evidence="4" key="1">
    <citation type="submission" date="2023-10" db="EMBL/GenBank/DDBJ databases">
        <authorList>
            <person name="Chen Y."/>
            <person name="Shah S."/>
            <person name="Dougan E. K."/>
            <person name="Thang M."/>
            <person name="Chan C."/>
        </authorList>
    </citation>
    <scope>NUCLEOTIDE SEQUENCE [LARGE SCALE GENOMIC DNA]</scope>
</reference>
<dbReference type="PANTHER" id="PTHR44167">
    <property type="entry name" value="OVARIAN-SPECIFIC SERINE/THREONINE-PROTEIN KINASE LOK-RELATED"/>
    <property type="match status" value="1"/>
</dbReference>
<dbReference type="Proteomes" id="UP001189429">
    <property type="component" value="Unassembled WGS sequence"/>
</dbReference>
<dbReference type="InterPro" id="IPR000719">
    <property type="entry name" value="Prot_kinase_dom"/>
</dbReference>
<evidence type="ECO:0000256" key="1">
    <source>
        <dbReference type="SAM" id="MobiDB-lite"/>
    </source>
</evidence>
<dbReference type="PROSITE" id="PS50011">
    <property type="entry name" value="PROTEIN_KINASE_DOM"/>
    <property type="match status" value="1"/>
</dbReference>
<accession>A0ABN9VES8</accession>
<dbReference type="PROSITE" id="PS00108">
    <property type="entry name" value="PROTEIN_KINASE_ST"/>
    <property type="match status" value="1"/>
</dbReference>
<feature type="domain" description="Protein kinase" evidence="2">
    <location>
        <begin position="223"/>
        <end position="485"/>
    </location>
</feature>
<evidence type="ECO:0000313" key="5">
    <source>
        <dbReference type="Proteomes" id="UP001189429"/>
    </source>
</evidence>
<evidence type="ECO:0000313" key="4">
    <source>
        <dbReference type="EMBL" id="CAK0871322.1"/>
    </source>
</evidence>
<dbReference type="InterPro" id="IPR011009">
    <property type="entry name" value="Kinase-like_dom_sf"/>
</dbReference>
<dbReference type="Pfam" id="PF00069">
    <property type="entry name" value="Pkinase"/>
    <property type="match status" value="1"/>
</dbReference>